<organism evidence="2 3">
    <name type="scientific">Corallococcus sicarius</name>
    <dbReference type="NCBI Taxonomy" id="2316726"/>
    <lineage>
        <taxon>Bacteria</taxon>
        <taxon>Pseudomonadati</taxon>
        <taxon>Myxococcota</taxon>
        <taxon>Myxococcia</taxon>
        <taxon>Myxococcales</taxon>
        <taxon>Cystobacterineae</taxon>
        <taxon>Myxococcaceae</taxon>
        <taxon>Corallococcus</taxon>
    </lineage>
</organism>
<proteinExistence type="predicted"/>
<sequence length="153" mass="16775">MDVPAALRLGHQALSAQNALGATQQFELVLGQDRKNASALMGMGVVNFLRNQQVEALRFLELARAVGNQQARAEASFWMACVRRADRQSKPAQEALRRAVREGWSPPEGNALVDRELQRLSGEGPMFEQLLKEARGRKRAQGRDPQGAGSVSP</sequence>
<accession>A0A3A8NF25</accession>
<dbReference type="EMBL" id="RAWG01000151">
    <property type="protein sequence ID" value="RKH39785.1"/>
    <property type="molecule type" value="Genomic_DNA"/>
</dbReference>
<dbReference type="InterPro" id="IPR011990">
    <property type="entry name" value="TPR-like_helical_dom_sf"/>
</dbReference>
<evidence type="ECO:0000313" key="3">
    <source>
        <dbReference type="Proteomes" id="UP000273405"/>
    </source>
</evidence>
<reference evidence="3" key="1">
    <citation type="submission" date="2018-09" db="EMBL/GenBank/DDBJ databases">
        <authorList>
            <person name="Livingstone P.G."/>
            <person name="Whitworth D.E."/>
        </authorList>
    </citation>
    <scope>NUCLEOTIDE SEQUENCE [LARGE SCALE GENOMIC DNA]</scope>
    <source>
        <strain evidence="3">CA040B</strain>
    </source>
</reference>
<dbReference type="AlphaFoldDB" id="A0A3A8NF25"/>
<comment type="caution">
    <text evidence="2">The sequence shown here is derived from an EMBL/GenBank/DDBJ whole genome shotgun (WGS) entry which is preliminary data.</text>
</comment>
<evidence type="ECO:0000313" key="2">
    <source>
        <dbReference type="EMBL" id="RKH39785.1"/>
    </source>
</evidence>
<evidence type="ECO:0008006" key="4">
    <source>
        <dbReference type="Google" id="ProtNLM"/>
    </source>
</evidence>
<evidence type="ECO:0000256" key="1">
    <source>
        <dbReference type="SAM" id="MobiDB-lite"/>
    </source>
</evidence>
<gene>
    <name evidence="2" type="ORF">D7X12_22650</name>
</gene>
<name>A0A3A8NF25_9BACT</name>
<protein>
    <recommendedName>
        <fullName evidence="4">Sel1 repeat family protein</fullName>
    </recommendedName>
</protein>
<keyword evidence="3" id="KW-1185">Reference proteome</keyword>
<dbReference type="Proteomes" id="UP000273405">
    <property type="component" value="Unassembled WGS sequence"/>
</dbReference>
<dbReference type="Gene3D" id="1.25.40.10">
    <property type="entry name" value="Tetratricopeptide repeat domain"/>
    <property type="match status" value="1"/>
</dbReference>
<feature type="region of interest" description="Disordered" evidence="1">
    <location>
        <begin position="132"/>
        <end position="153"/>
    </location>
</feature>
<dbReference type="SUPFAM" id="SSF81901">
    <property type="entry name" value="HCP-like"/>
    <property type="match status" value="1"/>
</dbReference>